<dbReference type="Pfam" id="PF01832">
    <property type="entry name" value="Glucosaminidase"/>
    <property type="match status" value="1"/>
</dbReference>
<sequence length="266" mass="30206">MAYTDNFINGVKYGAIASQKKYKILASITIAQAILESAWGKSALAQESKNLFGIKAIGEWRGIKKLYSTYEWYNGRKIKINDYFRVYNSYEESIEDHALFLVNNSRYRQAGLFSAKNYIGQANSLQKAGYATDPNYAKTLINLIEQYELNKYDNLDNSFIKIDGGAYASYNSGSPGLNLIIRDYSSDIVRVFAWVDNDKGASWAFDIEPPNNNYRELKKNCSKVITVRNGGYTFSKGAKYKIKVKAYNKNGEIVKENDIVIKIPEK</sequence>
<dbReference type="InterPro" id="IPR051056">
    <property type="entry name" value="Glycosyl_Hydrolase_73"/>
</dbReference>
<dbReference type="InterPro" id="IPR002901">
    <property type="entry name" value="MGlyc_endo_b_GlcNAc-like_dom"/>
</dbReference>
<protein>
    <submittedName>
        <fullName evidence="3">Glycoside hydrolase family 73 protein</fullName>
    </submittedName>
</protein>
<gene>
    <name evidence="3" type="ORF">HGG79_18345</name>
</gene>
<keyword evidence="1 3" id="KW-0378">Hydrolase</keyword>
<evidence type="ECO:0000256" key="1">
    <source>
        <dbReference type="ARBA" id="ARBA00022801"/>
    </source>
</evidence>
<evidence type="ECO:0000313" key="4">
    <source>
        <dbReference type="Proteomes" id="UP000563151"/>
    </source>
</evidence>
<reference evidence="3 4" key="1">
    <citation type="submission" date="2020-04" db="EMBL/GenBank/DDBJ databases">
        <title>Genomic insights into acetone-butanol-ethanol (ABE) fermentation by sequencing solventogenic clostridia strains.</title>
        <authorList>
            <person name="Brown S."/>
        </authorList>
    </citation>
    <scope>NUCLEOTIDE SEQUENCE [LARGE SCALE GENOMIC DNA]</scope>
    <source>
        <strain evidence="3 4">DJ011</strain>
    </source>
</reference>
<dbReference type="PANTHER" id="PTHR33308">
    <property type="entry name" value="PEPTIDOGLYCAN HYDROLASE FLGJ"/>
    <property type="match status" value="1"/>
</dbReference>
<evidence type="ECO:0000259" key="2">
    <source>
        <dbReference type="SMART" id="SM00047"/>
    </source>
</evidence>
<dbReference type="GO" id="GO:0004040">
    <property type="term" value="F:amidase activity"/>
    <property type="evidence" value="ECO:0007669"/>
    <property type="project" value="InterPro"/>
</dbReference>
<dbReference type="SMART" id="SM00047">
    <property type="entry name" value="LYZ2"/>
    <property type="match status" value="1"/>
</dbReference>
<organism evidence="3 4">
    <name type="scientific">Clostridium tetanomorphum</name>
    <dbReference type="NCBI Taxonomy" id="1553"/>
    <lineage>
        <taxon>Bacteria</taxon>
        <taxon>Bacillati</taxon>
        <taxon>Bacillota</taxon>
        <taxon>Clostridia</taxon>
        <taxon>Eubacteriales</taxon>
        <taxon>Clostridiaceae</taxon>
        <taxon>Clostridium</taxon>
    </lineage>
</organism>
<dbReference type="AlphaFoldDB" id="A0A923EEN4"/>
<dbReference type="RefSeq" id="WP_173680272.1">
    <property type="nucleotide sequence ID" value="NZ_JAAZWO010000034.1"/>
</dbReference>
<dbReference type="Gene3D" id="1.10.530.10">
    <property type="match status" value="1"/>
</dbReference>
<feature type="domain" description="Mannosyl-glycoprotein endo-beta-N-acetylglucosamidase-like" evidence="2">
    <location>
        <begin position="4"/>
        <end position="153"/>
    </location>
</feature>
<comment type="caution">
    <text evidence="3">The sequence shown here is derived from an EMBL/GenBank/DDBJ whole genome shotgun (WGS) entry which is preliminary data.</text>
</comment>
<accession>A0A923EEN4</accession>
<name>A0A923EEN4_CLOTT</name>
<dbReference type="Gene3D" id="4.10.80.30">
    <property type="entry name" value="DNA polymerase, domain 6"/>
    <property type="match status" value="1"/>
</dbReference>
<evidence type="ECO:0000313" key="3">
    <source>
        <dbReference type="EMBL" id="MBC2399710.1"/>
    </source>
</evidence>
<keyword evidence="4" id="KW-1185">Reference proteome</keyword>
<proteinExistence type="predicted"/>
<dbReference type="PRINTS" id="PR01002">
    <property type="entry name" value="FLGFLGJ"/>
</dbReference>
<dbReference type="EMBL" id="JAAZWO010000034">
    <property type="protein sequence ID" value="MBC2399710.1"/>
    <property type="molecule type" value="Genomic_DNA"/>
</dbReference>
<dbReference type="Proteomes" id="UP000563151">
    <property type="component" value="Unassembled WGS sequence"/>
</dbReference>
<dbReference type="PANTHER" id="PTHR33308:SF9">
    <property type="entry name" value="PEPTIDOGLYCAN HYDROLASE FLGJ"/>
    <property type="match status" value="1"/>
</dbReference>